<dbReference type="RefSeq" id="WP_094904611.1">
    <property type="nucleotide sequence ID" value="NZ_CP022752.1"/>
</dbReference>
<feature type="region of interest" description="Disordered" evidence="1">
    <location>
        <begin position="73"/>
        <end position="101"/>
    </location>
</feature>
<dbReference type="OrthoDB" id="4523834at2"/>
<organism evidence="2 3">
    <name type="scientific">Actinopolyspora erythraea</name>
    <dbReference type="NCBI Taxonomy" id="414996"/>
    <lineage>
        <taxon>Bacteria</taxon>
        <taxon>Bacillati</taxon>
        <taxon>Actinomycetota</taxon>
        <taxon>Actinomycetes</taxon>
        <taxon>Actinopolysporales</taxon>
        <taxon>Actinopolysporaceae</taxon>
        <taxon>Actinopolyspora</taxon>
    </lineage>
</organism>
<reference evidence="2 3" key="1">
    <citation type="submission" date="2017-08" db="EMBL/GenBank/DDBJ databases">
        <title>The complete genome sequence of moderately halophilic actinomycete Actinopolyspora erythraea YIM 90600, the producer of novel erythromycin, novel actinopolysporins A-C and tubercidin.</title>
        <authorList>
            <person name="Yin M."/>
            <person name="Tang S."/>
        </authorList>
    </citation>
    <scope>NUCLEOTIDE SEQUENCE [LARGE SCALE GENOMIC DNA]</scope>
    <source>
        <strain evidence="2 3">YIM 90600</strain>
    </source>
</reference>
<evidence type="ECO:0000313" key="2">
    <source>
        <dbReference type="EMBL" id="ASU79112.1"/>
    </source>
</evidence>
<gene>
    <name evidence="2" type="ORF">CDG81_13380</name>
</gene>
<dbReference type="Proteomes" id="UP000215043">
    <property type="component" value="Chromosome"/>
</dbReference>
<feature type="compositionally biased region" description="Basic and acidic residues" evidence="1">
    <location>
        <begin position="80"/>
        <end position="101"/>
    </location>
</feature>
<dbReference type="EMBL" id="CP022752">
    <property type="protein sequence ID" value="ASU79112.1"/>
    <property type="molecule type" value="Genomic_DNA"/>
</dbReference>
<sequence length="530" mass="58354">MEQTSDWTGRSACALQAASRLSNESFAERLGIAVRTVATWHQKPNLRPKSEMQQLLDTALEQASPSVRERFAALTSGSSDDERARSDGERDEAVTEAEQRLSSDQNIVAALDWLDRQSGWQPGTARRKTAARLVGQNAHSLQDRGKRRGRVNQRDIARALSEYYGDRTGSYGLYGATCGRDAGITSSVLTCPEWLDLDASLVAANDRLTVTRAAMDSSRSLDAEAAEHAVERLTETLTLGTRLVDMPLYRLLGTKISKGLISGSVGIAHFVEYALTADLLEGELVDALASGNATQPGALPLRDKYLPNLDAVLDLPGRLCAGGTLALCAIARPASPYRGEADYLLLVQERSGHVVNAARSLAVTPKGFHQPLTDPRSDAQVGATLRRELEEELFGREEIDNTVGDQRKADPMHPSRLSGPMRWITEHPECVRTECTGFGFNLVSGNFEFPALIVVEDEEFWERYGGQIEANWESSNLRQYSSLDRELLTELVHDVAWSNEGLFAFLQGLRRLSELGGERVALPDVEWEMR</sequence>
<dbReference type="KEGG" id="aey:CDG81_13380"/>
<name>A0A223RTA7_9ACTN</name>
<evidence type="ECO:0000256" key="1">
    <source>
        <dbReference type="SAM" id="MobiDB-lite"/>
    </source>
</evidence>
<accession>A0A223RTA7</accession>
<proteinExistence type="predicted"/>
<dbReference type="AlphaFoldDB" id="A0A223RTA7"/>
<evidence type="ECO:0000313" key="3">
    <source>
        <dbReference type="Proteomes" id="UP000215043"/>
    </source>
</evidence>
<protein>
    <submittedName>
        <fullName evidence="2">Transcriptional regulator</fullName>
    </submittedName>
</protein>